<dbReference type="AlphaFoldDB" id="A0A239KBY4"/>
<name>A0A239KBY4_9BACT</name>
<dbReference type="InterPro" id="IPR006976">
    <property type="entry name" value="VanZ-like"/>
</dbReference>
<dbReference type="PANTHER" id="PTHR28008:SF1">
    <property type="entry name" value="DOMAIN PROTEIN, PUTATIVE (AFU_ORTHOLOGUE AFUA_3G10980)-RELATED"/>
    <property type="match status" value="1"/>
</dbReference>
<dbReference type="Proteomes" id="UP000198356">
    <property type="component" value="Unassembled WGS sequence"/>
</dbReference>
<evidence type="ECO:0000313" key="4">
    <source>
        <dbReference type="Proteomes" id="UP000198356"/>
    </source>
</evidence>
<feature type="transmembrane region" description="Helical" evidence="1">
    <location>
        <begin position="148"/>
        <end position="167"/>
    </location>
</feature>
<feature type="domain" description="VanZ-like" evidence="2">
    <location>
        <begin position="54"/>
        <end position="164"/>
    </location>
</feature>
<dbReference type="NCBIfam" id="NF037970">
    <property type="entry name" value="vanZ_1"/>
    <property type="match status" value="1"/>
</dbReference>
<organism evidence="3 4">
    <name type="scientific">Granulicella rosea</name>
    <dbReference type="NCBI Taxonomy" id="474952"/>
    <lineage>
        <taxon>Bacteria</taxon>
        <taxon>Pseudomonadati</taxon>
        <taxon>Acidobacteriota</taxon>
        <taxon>Terriglobia</taxon>
        <taxon>Terriglobales</taxon>
        <taxon>Acidobacteriaceae</taxon>
        <taxon>Granulicella</taxon>
    </lineage>
</organism>
<gene>
    <name evidence="3" type="ORF">SAMN05421770_104409</name>
</gene>
<dbReference type="PANTHER" id="PTHR28008">
    <property type="entry name" value="DOMAIN PROTEIN, PUTATIVE (AFU_ORTHOLOGUE AFUA_3G10980)-RELATED"/>
    <property type="match status" value="1"/>
</dbReference>
<keyword evidence="1" id="KW-1133">Transmembrane helix</keyword>
<keyword evidence="1" id="KW-0812">Transmembrane</keyword>
<feature type="transmembrane region" description="Helical" evidence="1">
    <location>
        <begin position="83"/>
        <end position="100"/>
    </location>
</feature>
<protein>
    <submittedName>
        <fullName evidence="3">VanZ like family protein</fullName>
    </submittedName>
</protein>
<reference evidence="3 4" key="1">
    <citation type="submission" date="2017-06" db="EMBL/GenBank/DDBJ databases">
        <authorList>
            <person name="Kim H.J."/>
            <person name="Triplett B.A."/>
        </authorList>
    </citation>
    <scope>NUCLEOTIDE SEQUENCE [LARGE SCALE GENOMIC DNA]</scope>
    <source>
        <strain evidence="3 4">DSM 18704</strain>
    </source>
</reference>
<feature type="transmembrane region" description="Helical" evidence="1">
    <location>
        <begin position="21"/>
        <end position="40"/>
    </location>
</feature>
<evidence type="ECO:0000256" key="1">
    <source>
        <dbReference type="SAM" id="Phobius"/>
    </source>
</evidence>
<dbReference type="EMBL" id="FZOU01000004">
    <property type="protein sequence ID" value="SNT15129.1"/>
    <property type="molecule type" value="Genomic_DNA"/>
</dbReference>
<feature type="transmembrane region" description="Helical" evidence="1">
    <location>
        <begin position="112"/>
        <end position="128"/>
    </location>
</feature>
<evidence type="ECO:0000313" key="3">
    <source>
        <dbReference type="EMBL" id="SNT15129.1"/>
    </source>
</evidence>
<dbReference type="RefSeq" id="WP_245817991.1">
    <property type="nucleotide sequence ID" value="NZ_FZOU01000004.1"/>
</dbReference>
<sequence length="174" mass="19571">MLSVFFYKPNPEMLRRRASGFWSLGVWLPAMIAAACIVAESTNTFSSENTSDWLRPVVQHIFGPMNDDAWADVHHLIRKTGHFLGYGAVCLTFLRAWLLSFGTREAMSTASWRWRSCLAAIACTFAVASADEIHQTMIPSRTGQFSDVLLDTCGGTVMCLLLWLVVWRKQASYK</sequence>
<proteinExistence type="predicted"/>
<keyword evidence="1" id="KW-0472">Membrane</keyword>
<dbReference type="Pfam" id="PF04892">
    <property type="entry name" value="VanZ"/>
    <property type="match status" value="1"/>
</dbReference>
<accession>A0A239KBY4</accession>
<keyword evidence="4" id="KW-1185">Reference proteome</keyword>
<evidence type="ECO:0000259" key="2">
    <source>
        <dbReference type="Pfam" id="PF04892"/>
    </source>
</evidence>